<evidence type="ECO:0000313" key="3">
    <source>
        <dbReference type="Proteomes" id="UP000036867"/>
    </source>
</evidence>
<keyword evidence="3" id="KW-1185">Reference proteome</keyword>
<keyword evidence="1" id="KW-0812">Transmembrane</keyword>
<accession>A0A0M0LEG4</accession>
<comment type="caution">
    <text evidence="2">The sequence shown here is derived from an EMBL/GenBank/DDBJ whole genome shotgun (WGS) entry which is preliminary data.</text>
</comment>
<evidence type="ECO:0000313" key="2">
    <source>
        <dbReference type="EMBL" id="KOO49460.1"/>
    </source>
</evidence>
<feature type="transmembrane region" description="Helical" evidence="1">
    <location>
        <begin position="6"/>
        <end position="23"/>
    </location>
</feature>
<dbReference type="Proteomes" id="UP000036867">
    <property type="component" value="Unassembled WGS sequence"/>
</dbReference>
<feature type="transmembrane region" description="Helical" evidence="1">
    <location>
        <begin position="56"/>
        <end position="75"/>
    </location>
</feature>
<evidence type="ECO:0000256" key="1">
    <source>
        <dbReference type="SAM" id="Phobius"/>
    </source>
</evidence>
<proteinExistence type="predicted"/>
<organism evidence="2 3">
    <name type="scientific">Viridibacillus arvi</name>
    <dbReference type="NCBI Taxonomy" id="263475"/>
    <lineage>
        <taxon>Bacteria</taxon>
        <taxon>Bacillati</taxon>
        <taxon>Bacillota</taxon>
        <taxon>Bacilli</taxon>
        <taxon>Bacillales</taxon>
        <taxon>Caryophanaceae</taxon>
        <taxon>Viridibacillus</taxon>
    </lineage>
</organism>
<dbReference type="EMBL" id="LILB01000005">
    <property type="protein sequence ID" value="KOO49460.1"/>
    <property type="molecule type" value="Genomic_DNA"/>
</dbReference>
<dbReference type="AlphaFoldDB" id="A0A0M0LEG4"/>
<reference evidence="3" key="1">
    <citation type="submission" date="2015-08" db="EMBL/GenBank/DDBJ databases">
        <title>Fjat-10028 dsm 16317.</title>
        <authorList>
            <person name="Liu B."/>
            <person name="Wang J."/>
            <person name="Zhu Y."/>
            <person name="Liu G."/>
            <person name="Chen Q."/>
            <person name="Chen Z."/>
            <person name="Lan J."/>
            <person name="Che J."/>
            <person name="Ge C."/>
            <person name="Shi H."/>
            <person name="Pan Z."/>
            <person name="Liu X."/>
        </authorList>
    </citation>
    <scope>NUCLEOTIDE SEQUENCE [LARGE SCALE GENOMIC DNA]</scope>
    <source>
        <strain evidence="3">DSM 16317</strain>
    </source>
</reference>
<dbReference type="GeneID" id="301137197"/>
<name>A0A0M0LEG4_9BACL</name>
<dbReference type="RefSeq" id="WP_053417623.1">
    <property type="nucleotide sequence ID" value="NZ_JBHVNE010000002.1"/>
</dbReference>
<gene>
    <name evidence="2" type="ORF">AMD00_13930</name>
</gene>
<sequence>MDTWTWPLMAVILLICGIGYAYTRRIAKMEQQAVHNNDQPISQAVKDNPTMLNPIIWVYGLAFVFVFILIFYNVVKYKWI</sequence>
<evidence type="ECO:0008006" key="4">
    <source>
        <dbReference type="Google" id="ProtNLM"/>
    </source>
</evidence>
<keyword evidence="1" id="KW-1133">Transmembrane helix</keyword>
<dbReference type="OrthoDB" id="2454818at2"/>
<dbReference type="STRING" id="263475.AMD00_13930"/>
<keyword evidence="1" id="KW-0472">Membrane</keyword>
<protein>
    <recommendedName>
        <fullName evidence="4">Short-chain dehydrogenase</fullName>
    </recommendedName>
</protein>